<dbReference type="Proteomes" id="UP000235392">
    <property type="component" value="Unassembled WGS sequence"/>
</dbReference>
<dbReference type="OrthoDB" id="2499027at2759"/>
<evidence type="ECO:0000313" key="5">
    <source>
        <dbReference type="Proteomes" id="UP000235392"/>
    </source>
</evidence>
<evidence type="ECO:0000313" key="4">
    <source>
        <dbReference type="Proteomes" id="UP000235388"/>
    </source>
</evidence>
<keyword evidence="4" id="KW-1185">Reference proteome</keyword>
<proteinExistence type="predicted"/>
<gene>
    <name evidence="3" type="ORF">PCANC_21203</name>
    <name evidence="1" type="ORF">PCANC_23045</name>
    <name evidence="2" type="ORF">PCASD_18888</name>
</gene>
<evidence type="ECO:0000313" key="3">
    <source>
        <dbReference type="EMBL" id="PLW30438.1"/>
    </source>
</evidence>
<accession>A0A2N5TRC1</accession>
<comment type="caution">
    <text evidence="1">The sequence shown here is derived from an EMBL/GenBank/DDBJ whole genome shotgun (WGS) entry which is preliminary data.</text>
</comment>
<reference evidence="4 5" key="1">
    <citation type="submission" date="2017-11" db="EMBL/GenBank/DDBJ databases">
        <title>De novo assembly and phasing of dikaryotic genomes from two isolates of Puccinia coronata f. sp. avenae, the causal agent of oat crown rust.</title>
        <authorList>
            <person name="Miller M.E."/>
            <person name="Zhang Y."/>
            <person name="Omidvar V."/>
            <person name="Sperschneider J."/>
            <person name="Schwessinger B."/>
            <person name="Raley C."/>
            <person name="Palmer J.M."/>
            <person name="Garnica D."/>
            <person name="Upadhyaya N."/>
            <person name="Rathjen J."/>
            <person name="Taylor J.M."/>
            <person name="Park R.F."/>
            <person name="Dodds P.N."/>
            <person name="Hirsch C.D."/>
            <person name="Kianian S.F."/>
            <person name="Figueroa M."/>
        </authorList>
    </citation>
    <scope>NUCLEOTIDE SEQUENCE [LARGE SCALE GENOMIC DNA]</scope>
    <source>
        <strain evidence="1">12NC29</strain>
        <strain evidence="2">12SD80</strain>
    </source>
</reference>
<dbReference type="Proteomes" id="UP000235388">
    <property type="component" value="Unassembled WGS sequence"/>
</dbReference>
<dbReference type="EMBL" id="PGCJ01000462">
    <property type="protein sequence ID" value="PLW27988.1"/>
    <property type="molecule type" value="Genomic_DNA"/>
</dbReference>
<name>A0A2N5TRC1_9BASI</name>
<sequence length="108" mass="12310">MQSAADQYLNSLEVPNSDEIINQLNTAKETLRDTQSILSILRDALETTKQLPEGGDRTILMRELESNINRHELIIERESVKLSVKEKYLKNVMKREIHDGATSNSNTL</sequence>
<dbReference type="EMBL" id="PGCI01000314">
    <property type="protein sequence ID" value="PLW29959.1"/>
    <property type="molecule type" value="Genomic_DNA"/>
</dbReference>
<evidence type="ECO:0000313" key="1">
    <source>
        <dbReference type="EMBL" id="PLW27988.1"/>
    </source>
</evidence>
<evidence type="ECO:0000313" key="2">
    <source>
        <dbReference type="EMBL" id="PLW29959.1"/>
    </source>
</evidence>
<dbReference type="EMBL" id="PGCJ01000378">
    <property type="protein sequence ID" value="PLW30438.1"/>
    <property type="molecule type" value="Genomic_DNA"/>
</dbReference>
<dbReference type="AlphaFoldDB" id="A0A2N5TRC1"/>
<protein>
    <recommendedName>
        <fullName evidence="6">Mediator complex subunit 9</fullName>
    </recommendedName>
</protein>
<evidence type="ECO:0008006" key="6">
    <source>
        <dbReference type="Google" id="ProtNLM"/>
    </source>
</evidence>
<organism evidence="1 4">
    <name type="scientific">Puccinia coronata f. sp. avenae</name>
    <dbReference type="NCBI Taxonomy" id="200324"/>
    <lineage>
        <taxon>Eukaryota</taxon>
        <taxon>Fungi</taxon>
        <taxon>Dikarya</taxon>
        <taxon>Basidiomycota</taxon>
        <taxon>Pucciniomycotina</taxon>
        <taxon>Pucciniomycetes</taxon>
        <taxon>Pucciniales</taxon>
        <taxon>Pucciniaceae</taxon>
        <taxon>Puccinia</taxon>
    </lineage>
</organism>